<dbReference type="EMBL" id="VNIM01000074">
    <property type="protein sequence ID" value="TVV72018.1"/>
    <property type="molecule type" value="Genomic_DNA"/>
</dbReference>
<evidence type="ECO:0000313" key="3">
    <source>
        <dbReference type="Proteomes" id="UP000318681"/>
    </source>
</evidence>
<feature type="compositionally biased region" description="Basic and acidic residues" evidence="1">
    <location>
        <begin position="39"/>
        <end position="63"/>
    </location>
</feature>
<feature type="region of interest" description="Disordered" evidence="1">
    <location>
        <begin position="1"/>
        <end position="80"/>
    </location>
</feature>
<dbReference type="RefSeq" id="WP_145154022.1">
    <property type="nucleotide sequence ID" value="NZ_VNIM01000074.1"/>
</dbReference>
<proteinExistence type="predicted"/>
<sequence>MEEKRPGQQPEADRTESGELQNRAARPGGRAKGGLAPTEQDRALVNEADRASETAAEELKEGGFGDNGGGDENRPILRSE</sequence>
<accession>A0A558QY44</accession>
<dbReference type="Proteomes" id="UP000318681">
    <property type="component" value="Unassembled WGS sequence"/>
</dbReference>
<protein>
    <submittedName>
        <fullName evidence="2">Uncharacterized protein</fullName>
    </submittedName>
</protein>
<comment type="caution">
    <text evidence="2">The sequence shown here is derived from an EMBL/GenBank/DDBJ whole genome shotgun (WGS) entry which is preliminary data.</text>
</comment>
<keyword evidence="3" id="KW-1185">Reference proteome</keyword>
<feature type="compositionally biased region" description="Low complexity" evidence="1">
    <location>
        <begin position="23"/>
        <end position="36"/>
    </location>
</feature>
<feature type="compositionally biased region" description="Basic and acidic residues" evidence="1">
    <location>
        <begin position="71"/>
        <end position="80"/>
    </location>
</feature>
<evidence type="ECO:0000256" key="1">
    <source>
        <dbReference type="SAM" id="MobiDB-lite"/>
    </source>
</evidence>
<reference evidence="2 3" key="1">
    <citation type="submission" date="2019-07" db="EMBL/GenBank/DDBJ databases">
        <title>Sphingomonas solaris sp. nov., isolated from a solar panel from Boston, Massachusetts.</title>
        <authorList>
            <person name="Tanner K."/>
            <person name="Pascual J."/>
            <person name="Mancuso C."/>
            <person name="Pereto J."/>
            <person name="Khalil A."/>
            <person name="Vilanova C."/>
        </authorList>
    </citation>
    <scope>NUCLEOTIDE SEQUENCE [LARGE SCALE GENOMIC DNA]</scope>
    <source>
        <strain evidence="2 3">R4DWN</strain>
    </source>
</reference>
<organism evidence="2 3">
    <name type="scientific">Alterirhizorhabdus solaris</name>
    <dbReference type="NCBI Taxonomy" id="2529389"/>
    <lineage>
        <taxon>Bacteria</taxon>
        <taxon>Pseudomonadati</taxon>
        <taxon>Pseudomonadota</taxon>
        <taxon>Alphaproteobacteria</taxon>
        <taxon>Sphingomonadales</taxon>
        <taxon>Rhizorhabdaceae</taxon>
        <taxon>Alterirhizorhabdus</taxon>
    </lineage>
</organism>
<evidence type="ECO:0000313" key="2">
    <source>
        <dbReference type="EMBL" id="TVV72018.1"/>
    </source>
</evidence>
<dbReference type="AlphaFoldDB" id="A0A558QY44"/>
<gene>
    <name evidence="2" type="ORF">FOY91_15575</name>
</gene>
<feature type="compositionally biased region" description="Basic and acidic residues" evidence="1">
    <location>
        <begin position="1"/>
        <end position="17"/>
    </location>
</feature>
<name>A0A558QY44_9SPHN</name>